<geneLocation type="chloroplast" evidence="16"/>
<evidence type="ECO:0000256" key="4">
    <source>
        <dbReference type="ARBA" id="ARBA00022528"/>
    </source>
</evidence>
<keyword evidence="3 13" id="KW-0240">DNA-directed RNA polymerase</keyword>
<keyword evidence="4 16" id="KW-0150">Chloroplast</keyword>
<evidence type="ECO:0000256" key="8">
    <source>
        <dbReference type="ARBA" id="ARBA00022723"/>
    </source>
</evidence>
<evidence type="ECO:0000256" key="9">
    <source>
        <dbReference type="ARBA" id="ARBA00022833"/>
    </source>
</evidence>
<dbReference type="InterPro" id="IPR007080">
    <property type="entry name" value="RNA_pol_Rpb1_1"/>
</dbReference>
<dbReference type="GO" id="GO:0000287">
    <property type="term" value="F:magnesium ion binding"/>
    <property type="evidence" value="ECO:0007669"/>
    <property type="project" value="UniProtKB-UniRule"/>
</dbReference>
<keyword evidence="10 13" id="KW-0460">Magnesium</keyword>
<proteinExistence type="inferred from homology"/>
<dbReference type="InterPro" id="IPR006592">
    <property type="entry name" value="RNA_pol_N"/>
</dbReference>
<feature type="binding site" evidence="13">
    <location>
        <position position="500"/>
    </location>
    <ligand>
        <name>Mg(2+)</name>
        <dbReference type="ChEBI" id="CHEBI:18420"/>
    </ligand>
</feature>
<dbReference type="EC" id="2.7.7.6" evidence="13"/>
<comment type="similarity">
    <text evidence="2 13">Belongs to the RNA polymerase beta' chain family. RpoC1 subfamily.</text>
</comment>
<dbReference type="EMBL" id="MH346374">
    <property type="protein sequence ID" value="AZM32114.1"/>
    <property type="molecule type" value="Genomic_DNA"/>
</dbReference>
<name>A0A3S8V825_NEPMI</name>
<dbReference type="GO" id="GO:0009507">
    <property type="term" value="C:chloroplast"/>
    <property type="evidence" value="ECO:0007669"/>
    <property type="project" value="UniProtKB-SubCell"/>
</dbReference>
<evidence type="ECO:0000256" key="12">
    <source>
        <dbReference type="ARBA" id="ARBA00048552"/>
    </source>
</evidence>
<comment type="subcellular location">
    <subcellularLocation>
        <location evidence="13">Plastid</location>
        <location evidence="13">Chloroplast</location>
    </subcellularLocation>
</comment>
<evidence type="ECO:0000256" key="10">
    <source>
        <dbReference type="ARBA" id="ARBA00022842"/>
    </source>
</evidence>
<evidence type="ECO:0000256" key="11">
    <source>
        <dbReference type="ARBA" id="ARBA00023163"/>
    </source>
</evidence>
<dbReference type="PANTHER" id="PTHR19376">
    <property type="entry name" value="DNA-DIRECTED RNA POLYMERASE"/>
    <property type="match status" value="1"/>
</dbReference>
<dbReference type="Gene3D" id="4.10.860.120">
    <property type="entry name" value="RNA polymerase II, clamp domain"/>
    <property type="match status" value="1"/>
</dbReference>
<dbReference type="InterPro" id="IPR044893">
    <property type="entry name" value="RNA_pol_Rpb1_clamp_domain"/>
</dbReference>
<feature type="binding site" evidence="13">
    <location>
        <position position="97"/>
    </location>
    <ligand>
        <name>Zn(2+)</name>
        <dbReference type="ChEBI" id="CHEBI:29105"/>
    </ligand>
</feature>
<feature type="binding site" evidence="13">
    <location>
        <position position="94"/>
    </location>
    <ligand>
        <name>Zn(2+)</name>
        <dbReference type="ChEBI" id="CHEBI:29105"/>
    </ligand>
</feature>
<evidence type="ECO:0000313" key="16">
    <source>
        <dbReference type="EMBL" id="AZM32114.1"/>
    </source>
</evidence>
<feature type="binding site" evidence="13">
    <location>
        <position position="76"/>
    </location>
    <ligand>
        <name>Zn(2+)</name>
        <dbReference type="ChEBI" id="CHEBI:29105"/>
    </ligand>
</feature>
<dbReference type="SUPFAM" id="SSF64484">
    <property type="entry name" value="beta and beta-prime subunits of DNA dependent RNA-polymerase"/>
    <property type="match status" value="1"/>
</dbReference>
<evidence type="ECO:0000256" key="3">
    <source>
        <dbReference type="ARBA" id="ARBA00022478"/>
    </source>
</evidence>
<evidence type="ECO:0000256" key="7">
    <source>
        <dbReference type="ARBA" id="ARBA00022695"/>
    </source>
</evidence>
<keyword evidence="5 16" id="KW-0934">Plastid</keyword>
<comment type="catalytic activity">
    <reaction evidence="12 13 14">
        <text>RNA(n) + a ribonucleoside 5'-triphosphate = RNA(n+1) + diphosphate</text>
        <dbReference type="Rhea" id="RHEA:21248"/>
        <dbReference type="Rhea" id="RHEA-COMP:14527"/>
        <dbReference type="Rhea" id="RHEA-COMP:17342"/>
        <dbReference type="ChEBI" id="CHEBI:33019"/>
        <dbReference type="ChEBI" id="CHEBI:61557"/>
        <dbReference type="ChEBI" id="CHEBI:140395"/>
        <dbReference type="EC" id="2.7.7.6"/>
    </reaction>
</comment>
<dbReference type="GO" id="GO:0003899">
    <property type="term" value="F:DNA-directed RNA polymerase activity"/>
    <property type="evidence" value="ECO:0007669"/>
    <property type="project" value="UniProtKB-UniRule"/>
</dbReference>
<evidence type="ECO:0000256" key="13">
    <source>
        <dbReference type="HAMAP-Rule" id="MF_01323"/>
    </source>
</evidence>
<dbReference type="GO" id="GO:0008270">
    <property type="term" value="F:zinc ion binding"/>
    <property type="evidence" value="ECO:0007669"/>
    <property type="project" value="UniProtKB-UniRule"/>
</dbReference>
<accession>A0A3S8V825</accession>
<feature type="binding site" evidence="13">
    <location>
        <position position="504"/>
    </location>
    <ligand>
        <name>Mg(2+)</name>
        <dbReference type="ChEBI" id="CHEBI:18420"/>
    </ligand>
</feature>
<dbReference type="Gene3D" id="2.40.40.20">
    <property type="match status" value="1"/>
</dbReference>
<dbReference type="Gene3D" id="1.10.40.90">
    <property type="match status" value="1"/>
</dbReference>
<dbReference type="Pfam" id="PF04997">
    <property type="entry name" value="RNA_pol_Rpb1_1"/>
    <property type="match status" value="1"/>
</dbReference>
<dbReference type="InterPro" id="IPR034678">
    <property type="entry name" value="RNApol_RpoC1"/>
</dbReference>
<evidence type="ECO:0000256" key="6">
    <source>
        <dbReference type="ARBA" id="ARBA00022679"/>
    </source>
</evidence>
<comment type="cofactor">
    <cofactor evidence="13">
        <name>Mg(2+)</name>
        <dbReference type="ChEBI" id="CHEBI:18420"/>
    </cofactor>
    <text evidence="13">Binds 1 Mg(2+) ion per subunit.</text>
</comment>
<comment type="subunit">
    <text evidence="13">In plastids the minimal PEP RNA polymerase catalytic core is composed of four subunits: alpha, beta, beta', and beta''. When a (nuclear-encoded) sigma factor is associated with the core the holoenzyme is formed, which can initiate transcription.</text>
</comment>
<evidence type="ECO:0000256" key="1">
    <source>
        <dbReference type="ARBA" id="ARBA00004026"/>
    </source>
</evidence>
<dbReference type="InterPro" id="IPR042102">
    <property type="entry name" value="RNA_pol_Rpb1_3_sf"/>
</dbReference>
<keyword evidence="8 13" id="KW-0479">Metal-binding</keyword>
<organism evidence="16">
    <name type="scientific">Nepenthes mirabilis</name>
    <name type="common">Pitcher plant</name>
    <name type="synonym">Phyllamphora mirabilis</name>
    <dbReference type="NCBI Taxonomy" id="150983"/>
    <lineage>
        <taxon>Eukaryota</taxon>
        <taxon>Viridiplantae</taxon>
        <taxon>Streptophyta</taxon>
        <taxon>Embryophyta</taxon>
        <taxon>Tracheophyta</taxon>
        <taxon>Spermatophyta</taxon>
        <taxon>Magnoliopsida</taxon>
        <taxon>eudicotyledons</taxon>
        <taxon>Gunneridae</taxon>
        <taxon>Pentapetalae</taxon>
        <taxon>Caryophyllales</taxon>
        <taxon>Nepenthaceae</taxon>
        <taxon>Nepenthes</taxon>
    </lineage>
</organism>
<dbReference type="GO" id="GO:0000428">
    <property type="term" value="C:DNA-directed RNA polymerase complex"/>
    <property type="evidence" value="ECO:0007669"/>
    <property type="project" value="UniProtKB-KW"/>
</dbReference>
<dbReference type="InterPro" id="IPR000722">
    <property type="entry name" value="RNA_pol_asu"/>
</dbReference>
<dbReference type="GO" id="GO:0006351">
    <property type="term" value="P:DNA-templated transcription"/>
    <property type="evidence" value="ECO:0007669"/>
    <property type="project" value="UniProtKB-UniRule"/>
</dbReference>
<keyword evidence="6 13" id="KW-0808">Transferase</keyword>
<dbReference type="InterPro" id="IPR045867">
    <property type="entry name" value="DNA-dir_RpoC_beta_prime"/>
</dbReference>
<evidence type="ECO:0000256" key="5">
    <source>
        <dbReference type="ARBA" id="ARBA00022640"/>
    </source>
</evidence>
<comment type="function">
    <text evidence="1 13 14">DNA-dependent RNA polymerase catalyzes the transcription of DNA into RNA using the four ribonucleoside triphosphates as substrates.</text>
</comment>
<keyword evidence="11 13" id="KW-0804">Transcription</keyword>
<evidence type="ECO:0000259" key="15">
    <source>
        <dbReference type="SMART" id="SM00663"/>
    </source>
</evidence>
<dbReference type="AlphaFoldDB" id="A0A3S8V825"/>
<evidence type="ECO:0000256" key="2">
    <source>
        <dbReference type="ARBA" id="ARBA00007207"/>
    </source>
</evidence>
<keyword evidence="7 13" id="KW-0548">Nucleotidyltransferase</keyword>
<evidence type="ECO:0000256" key="14">
    <source>
        <dbReference type="RuleBase" id="RU004279"/>
    </source>
</evidence>
<gene>
    <name evidence="13 16" type="primary">rpoC1</name>
</gene>
<dbReference type="FunFam" id="4.10.860.120:FF:000007">
    <property type="entry name" value="DNA-directed RNA polymerase subunit gamma"/>
    <property type="match status" value="1"/>
</dbReference>
<dbReference type="HAMAP" id="MF_01323">
    <property type="entry name" value="RNApol_bact_RpoC1"/>
    <property type="match status" value="1"/>
</dbReference>
<dbReference type="Gene3D" id="1.10.274.100">
    <property type="entry name" value="RNA polymerase Rpb1, domain 3"/>
    <property type="match status" value="1"/>
</dbReference>
<feature type="domain" description="RNA polymerase N-terminal" evidence="15">
    <location>
        <begin position="273"/>
        <end position="554"/>
    </location>
</feature>
<feature type="binding site" evidence="13">
    <location>
        <position position="78"/>
    </location>
    <ligand>
        <name>Zn(2+)</name>
        <dbReference type="ChEBI" id="CHEBI:29105"/>
    </ligand>
</feature>
<dbReference type="GO" id="GO:0003677">
    <property type="term" value="F:DNA binding"/>
    <property type="evidence" value="ECO:0007669"/>
    <property type="project" value="UniProtKB-UniRule"/>
</dbReference>
<dbReference type="Pfam" id="PF00623">
    <property type="entry name" value="RNA_pol_Rpb1_2"/>
    <property type="match status" value="2"/>
</dbReference>
<comment type="cofactor">
    <cofactor evidence="13">
        <name>Zn(2+)</name>
        <dbReference type="ChEBI" id="CHEBI:29105"/>
    </cofactor>
    <text evidence="13">Binds 1 Zn(2+) ion per subunit.</text>
</comment>
<dbReference type="SMART" id="SM00663">
    <property type="entry name" value="RPOLA_N"/>
    <property type="match status" value="1"/>
</dbReference>
<feature type="binding site" evidence="13">
    <location>
        <position position="502"/>
    </location>
    <ligand>
        <name>Mg(2+)</name>
        <dbReference type="ChEBI" id="CHEBI:18420"/>
    </ligand>
</feature>
<keyword evidence="9 13" id="KW-0862">Zinc</keyword>
<sequence length="691" mass="79540">MNSNFSSMIDQYKHQQLRIGSVSPQQISAWATKILPNGEIVGEVTKPYTFHYKTNKPEKDGLFCERIFGPIKSGICACGNYRVIGDEREDPQFCEQCGVEFVDSQIRRYQMGYIKLACPVTHVWYLKRLPSYIANFLDKPLKELEGLVYCDVYPNFSFARPIAKKPTFLRLRGLFEYEIQSWKYSIPLFFTTQGFDTFRNREISTGASAIREQLANLDLRTILDYSLAEWKELGEDGPTGNEWEDRKVGRRKDFLVRRLELAKHFIRTNIEPEWMVLCILPVLPPELRPIIQIDGGKLMSSDINELYRRVIYRNNTLTDLLTTSRSTPGELVMCQEKLVQEAVDTLLDNGIRGQPMRDGHNKVYKSFSDVIEGKEGRFRETLLGKRVDYSGRSVIVVGPSLSLHRCGLPREIAIELFQTFVIRGLIRQHLASNIGVAKNKIGEKDPIVWEILQEVMQGHPVLLNRAPTLHRLGIQAFQPILVEGRAICLHPLVCKGFNADFDGDQMAVHVPLSLEAQAEARLLMFSHMNLLSPAIGDPISVPTQDMLIGLYVLTSGNRRGICANRYNPWTRINYQNERIDDNNYKYMKEPFFCNSYDAIGAYRQKRINLDSPLWLRWKLDQRVIASREAPIEVHYESLGIYHEIYGHYLLVRSVKKEILVRYIRTTVGHICLYREMEEAIQGFCRACSYGT</sequence>
<dbReference type="PANTHER" id="PTHR19376:SF54">
    <property type="entry name" value="DNA-DIRECTED RNA POLYMERASE SUBUNIT BETA"/>
    <property type="match status" value="1"/>
</dbReference>
<protein>
    <recommendedName>
        <fullName evidence="13">DNA-directed RNA polymerase subunit beta'</fullName>
        <ecNumber evidence="13">2.7.7.6</ecNumber>
    </recommendedName>
    <alternativeName>
        <fullName evidence="13">PEP</fullName>
    </alternativeName>
    <alternativeName>
        <fullName evidence="13">Plastid-encoded RNA polymerase subunit beta'</fullName>
        <shortName evidence="13">RNA polymerase subunit beta'</shortName>
    </alternativeName>
</protein>
<reference evidence="16" key="1">
    <citation type="journal article" date="2018" name="Mitochondrial DNA Part B Resour">
        <title>Complete plastome sequence of Nepenthes mirabilis (Nepenthaceae): a 'vulnerable' herb in China.</title>
        <authorList>
            <person name="Zhu Z.-X."/>
            <person name="Wang J.-H."/>
            <person name="Chen C.-R."/>
            <person name="Zhao K.-K."/>
            <person name="Wang H.-F."/>
        </authorList>
    </citation>
    <scope>NUCLEOTIDE SEQUENCE</scope>
</reference>
<reference evidence="16" key="2">
    <citation type="submission" date="2018-05" db="EMBL/GenBank/DDBJ databases">
        <authorList>
            <person name="Zhu Z."/>
            <person name="Wang J."/>
            <person name="Chen C."/>
            <person name="Zhao K."/>
            <person name="Wang H."/>
        </authorList>
    </citation>
    <scope>NUCLEOTIDE SEQUENCE</scope>
</reference>